<keyword evidence="2" id="KW-0328">Glycosyltransferase</keyword>
<proteinExistence type="inferred from homology"/>
<comment type="caution">
    <text evidence="5">The sequence shown here is derived from an EMBL/GenBank/DDBJ whole genome shotgun (WGS) entry which is preliminary data.</text>
</comment>
<gene>
    <name evidence="5" type="ORF">HVA01_32340</name>
</gene>
<sequence>MHVSANGISPDEFNKSVRETGRIVSVGRLVEKKAPHLTIRAFAIVRQQQPHSTLDIVGDGPLYDVCIEEIRRLGLEDSVRLRGAQSPDYVRALLSRAELLVQHSVTARDGDMESFGISLVEAMASSIPVVTTNHNGFSETVIDGETGFLVEEGDVEGMAEAMLILMNDRVRAESMGQAGRVRVETNFTQEKTASRLRVIMGLAPQS</sequence>
<evidence type="ECO:0000313" key="6">
    <source>
        <dbReference type="Proteomes" id="UP000321303"/>
    </source>
</evidence>
<dbReference type="Pfam" id="PF00534">
    <property type="entry name" value="Glycos_transf_1"/>
    <property type="match status" value="1"/>
</dbReference>
<evidence type="ECO:0000256" key="3">
    <source>
        <dbReference type="ARBA" id="ARBA00022679"/>
    </source>
</evidence>
<dbReference type="PANTHER" id="PTHR12526">
    <property type="entry name" value="GLYCOSYLTRANSFERASE"/>
    <property type="match status" value="1"/>
</dbReference>
<dbReference type="SUPFAM" id="SSF53756">
    <property type="entry name" value="UDP-Glycosyltransferase/glycogen phosphorylase"/>
    <property type="match status" value="1"/>
</dbReference>
<evidence type="ECO:0000256" key="2">
    <source>
        <dbReference type="ARBA" id="ARBA00022676"/>
    </source>
</evidence>
<dbReference type="GO" id="GO:1901135">
    <property type="term" value="P:carbohydrate derivative metabolic process"/>
    <property type="evidence" value="ECO:0007669"/>
    <property type="project" value="UniProtKB-ARBA"/>
</dbReference>
<keyword evidence="6" id="KW-1185">Reference proteome</keyword>
<dbReference type="GO" id="GO:0016757">
    <property type="term" value="F:glycosyltransferase activity"/>
    <property type="evidence" value="ECO:0007669"/>
    <property type="project" value="UniProtKB-KW"/>
</dbReference>
<name>A0A511UV41_9GAMM</name>
<evidence type="ECO:0000256" key="1">
    <source>
        <dbReference type="ARBA" id="ARBA00009481"/>
    </source>
</evidence>
<feature type="domain" description="Glycosyl transferase family 1" evidence="4">
    <location>
        <begin position="19"/>
        <end position="180"/>
    </location>
</feature>
<dbReference type="Proteomes" id="UP000321303">
    <property type="component" value="Unassembled WGS sequence"/>
</dbReference>
<evidence type="ECO:0000313" key="5">
    <source>
        <dbReference type="EMBL" id="GEN29588.1"/>
    </source>
</evidence>
<dbReference type="InterPro" id="IPR001296">
    <property type="entry name" value="Glyco_trans_1"/>
</dbReference>
<dbReference type="PANTHER" id="PTHR12526:SF640">
    <property type="entry name" value="COLANIC ACID BIOSYNTHESIS GLYCOSYLTRANSFERASE WCAL-RELATED"/>
    <property type="match status" value="1"/>
</dbReference>
<comment type="similarity">
    <text evidence="1">Belongs to the glycosyltransferase group 1 family. Glycosyltransferase 4 subfamily.</text>
</comment>
<dbReference type="EMBL" id="BJXV01000025">
    <property type="protein sequence ID" value="GEN29588.1"/>
    <property type="molecule type" value="Genomic_DNA"/>
</dbReference>
<organism evidence="5 6">
    <name type="scientific">Halovibrio variabilis</name>
    <dbReference type="NCBI Taxonomy" id="31910"/>
    <lineage>
        <taxon>Bacteria</taxon>
        <taxon>Pseudomonadati</taxon>
        <taxon>Pseudomonadota</taxon>
        <taxon>Gammaproteobacteria</taxon>
        <taxon>Oceanospirillales</taxon>
        <taxon>Halomonadaceae</taxon>
        <taxon>Halovibrio</taxon>
    </lineage>
</organism>
<protein>
    <recommendedName>
        <fullName evidence="4">Glycosyl transferase family 1 domain-containing protein</fullName>
    </recommendedName>
</protein>
<evidence type="ECO:0000259" key="4">
    <source>
        <dbReference type="Pfam" id="PF00534"/>
    </source>
</evidence>
<dbReference type="Gene3D" id="3.40.50.2000">
    <property type="entry name" value="Glycogen Phosphorylase B"/>
    <property type="match status" value="2"/>
</dbReference>
<reference evidence="5 6" key="1">
    <citation type="submission" date="2019-07" db="EMBL/GenBank/DDBJ databases">
        <title>Whole genome shotgun sequence of Halomonas variabilis NBRC 102410.</title>
        <authorList>
            <person name="Hosoyama A."/>
            <person name="Uohara A."/>
            <person name="Ohji S."/>
            <person name="Ichikawa N."/>
        </authorList>
    </citation>
    <scope>NUCLEOTIDE SEQUENCE [LARGE SCALE GENOMIC DNA]</scope>
    <source>
        <strain evidence="5 6">NBRC 102410</strain>
    </source>
</reference>
<dbReference type="AlphaFoldDB" id="A0A511UV41"/>
<keyword evidence="3" id="KW-0808">Transferase</keyword>
<accession>A0A511UV41</accession>